<name>A0A7X9UBV9_9ACTN</name>
<dbReference type="Proteomes" id="UP000546970">
    <property type="component" value="Unassembled WGS sequence"/>
</dbReference>
<proteinExistence type="predicted"/>
<gene>
    <name evidence="3" type="ORF">HF320_03060</name>
</gene>
<dbReference type="EMBL" id="JABBCP010000002">
    <property type="protein sequence ID" value="NMF55317.1"/>
    <property type="molecule type" value="Genomic_DNA"/>
</dbReference>
<sequence>MTKIRAPRLLAWYRVVPFLCMMAFGIAALAYAAAPAPLLRLFYPLSHEEQIVDSATRHGVDPYLVAAVIETESGWDEDARSDRGAEGLMQLMPETASDMISLGLVDSSYDVSNLSDPATNIEFGCAYLSYLISYFNGSTDKAIAAYNAGMGNVEQWAQGETSLQDAIAFPETQAYLARVTNARERYQDLYPHSF</sequence>
<dbReference type="SUPFAM" id="SSF53955">
    <property type="entry name" value="Lysozyme-like"/>
    <property type="match status" value="1"/>
</dbReference>
<keyword evidence="1" id="KW-0812">Transmembrane</keyword>
<keyword evidence="1" id="KW-1133">Transmembrane helix</keyword>
<dbReference type="CDD" id="cd16896">
    <property type="entry name" value="LT_Slt70-like"/>
    <property type="match status" value="1"/>
</dbReference>
<evidence type="ECO:0000259" key="2">
    <source>
        <dbReference type="Pfam" id="PF01464"/>
    </source>
</evidence>
<feature type="transmembrane region" description="Helical" evidence="1">
    <location>
        <begin position="12"/>
        <end position="34"/>
    </location>
</feature>
<dbReference type="Pfam" id="PF01464">
    <property type="entry name" value="SLT"/>
    <property type="match status" value="1"/>
</dbReference>
<organism evidence="3 4">
    <name type="scientific">Collinsella acetigenes</name>
    <dbReference type="NCBI Taxonomy" id="2713419"/>
    <lineage>
        <taxon>Bacteria</taxon>
        <taxon>Bacillati</taxon>
        <taxon>Actinomycetota</taxon>
        <taxon>Coriobacteriia</taxon>
        <taxon>Coriobacteriales</taxon>
        <taxon>Coriobacteriaceae</taxon>
        <taxon>Collinsella</taxon>
    </lineage>
</organism>
<feature type="domain" description="Transglycosylase SLT" evidence="2">
    <location>
        <begin position="54"/>
        <end position="164"/>
    </location>
</feature>
<comment type="caution">
    <text evidence="3">The sequence shown here is derived from an EMBL/GenBank/DDBJ whole genome shotgun (WGS) entry which is preliminary data.</text>
</comment>
<keyword evidence="4" id="KW-1185">Reference proteome</keyword>
<evidence type="ECO:0000256" key="1">
    <source>
        <dbReference type="SAM" id="Phobius"/>
    </source>
</evidence>
<dbReference type="InterPro" id="IPR008258">
    <property type="entry name" value="Transglycosylase_SLT_dom_1"/>
</dbReference>
<accession>A0A7X9UBV9</accession>
<dbReference type="InterPro" id="IPR023346">
    <property type="entry name" value="Lysozyme-like_dom_sf"/>
</dbReference>
<evidence type="ECO:0000313" key="3">
    <source>
        <dbReference type="EMBL" id="NMF55317.1"/>
    </source>
</evidence>
<dbReference type="RefSeq" id="WP_169277022.1">
    <property type="nucleotide sequence ID" value="NZ_JABBCP010000002.1"/>
</dbReference>
<dbReference type="PANTHER" id="PTHR37423">
    <property type="entry name" value="SOLUBLE LYTIC MUREIN TRANSGLYCOSYLASE-RELATED"/>
    <property type="match status" value="1"/>
</dbReference>
<keyword evidence="1" id="KW-0472">Membrane</keyword>
<protein>
    <submittedName>
        <fullName evidence="3">Lytic transglycosylase domain-containing protein</fullName>
    </submittedName>
</protein>
<reference evidence="3 4" key="1">
    <citation type="submission" date="2020-04" db="EMBL/GenBank/DDBJ databases">
        <title>Collinsella sp. KGMB02528 nov., an anaerobic actinobacterium isolated from human feces.</title>
        <authorList>
            <person name="Han K.-I."/>
            <person name="Eom M.K."/>
            <person name="Kim J.-S."/>
            <person name="Lee K.C."/>
            <person name="Suh M.K."/>
            <person name="Park S.-H."/>
            <person name="Lee J.H."/>
            <person name="Kang S.W."/>
            <person name="Park J.-E."/>
            <person name="Oh B.S."/>
            <person name="Yu S.Y."/>
            <person name="Choi S.-H."/>
            <person name="Lee D.H."/>
            <person name="Yoon H."/>
            <person name="Kim B.-Y."/>
            <person name="Lee J.H."/>
            <person name="Lee J.-S."/>
        </authorList>
    </citation>
    <scope>NUCLEOTIDE SEQUENCE [LARGE SCALE GENOMIC DNA]</scope>
    <source>
        <strain evidence="3 4">KGMB02528</strain>
    </source>
</reference>
<evidence type="ECO:0000313" key="4">
    <source>
        <dbReference type="Proteomes" id="UP000546970"/>
    </source>
</evidence>
<dbReference type="PANTHER" id="PTHR37423:SF2">
    <property type="entry name" value="MEMBRANE-BOUND LYTIC MUREIN TRANSGLYCOSYLASE C"/>
    <property type="match status" value="1"/>
</dbReference>
<dbReference type="Gene3D" id="1.10.530.10">
    <property type="match status" value="1"/>
</dbReference>
<dbReference type="AlphaFoldDB" id="A0A7X9UBV9"/>